<feature type="domain" description="Terpene synthase metal-binding" evidence="2">
    <location>
        <begin position="29"/>
        <end position="84"/>
    </location>
</feature>
<keyword evidence="4" id="KW-1185">Reference proteome</keyword>
<keyword evidence="1" id="KW-0732">Signal</keyword>
<dbReference type="EMBL" id="RWGY01000004">
    <property type="protein sequence ID" value="TVU46961.1"/>
    <property type="molecule type" value="Genomic_DNA"/>
</dbReference>
<dbReference type="Proteomes" id="UP000324897">
    <property type="component" value="Chromosome 5"/>
</dbReference>
<dbReference type="SUPFAM" id="SSF48576">
    <property type="entry name" value="Terpenoid synthases"/>
    <property type="match status" value="1"/>
</dbReference>
<evidence type="ECO:0000313" key="4">
    <source>
        <dbReference type="Proteomes" id="UP000324897"/>
    </source>
</evidence>
<dbReference type="GO" id="GO:0000287">
    <property type="term" value="F:magnesium ion binding"/>
    <property type="evidence" value="ECO:0007669"/>
    <property type="project" value="InterPro"/>
</dbReference>
<evidence type="ECO:0000313" key="3">
    <source>
        <dbReference type="EMBL" id="TVU46961.1"/>
    </source>
</evidence>
<dbReference type="Gene3D" id="1.10.600.10">
    <property type="entry name" value="Farnesyl Diphosphate Synthase"/>
    <property type="match status" value="1"/>
</dbReference>
<protein>
    <recommendedName>
        <fullName evidence="2">Terpene synthase metal-binding domain-containing protein</fullName>
    </recommendedName>
</protein>
<dbReference type="Gramene" id="TVU46961">
    <property type="protein sequence ID" value="TVU46961"/>
    <property type="gene ID" value="EJB05_06535"/>
</dbReference>
<reference evidence="3 4" key="1">
    <citation type="journal article" date="2019" name="Sci. Rep.">
        <title>A high-quality genome of Eragrostis curvula grass provides insights into Poaceae evolution and supports new strategies to enhance forage quality.</title>
        <authorList>
            <person name="Carballo J."/>
            <person name="Santos B.A.C.M."/>
            <person name="Zappacosta D."/>
            <person name="Garbus I."/>
            <person name="Selva J.P."/>
            <person name="Gallo C.A."/>
            <person name="Diaz A."/>
            <person name="Albertini E."/>
            <person name="Caccamo M."/>
            <person name="Echenique V."/>
        </authorList>
    </citation>
    <scope>NUCLEOTIDE SEQUENCE [LARGE SCALE GENOMIC DNA]</scope>
    <source>
        <strain evidence="4">cv. Victoria</strain>
        <tissue evidence="3">Leaf</tissue>
    </source>
</reference>
<evidence type="ECO:0000256" key="1">
    <source>
        <dbReference type="SAM" id="SignalP"/>
    </source>
</evidence>
<dbReference type="InterPro" id="IPR008949">
    <property type="entry name" value="Isoprenoid_synthase_dom_sf"/>
</dbReference>
<sequence>MLIAVVLMGVAGHGRARVGGRPARHGPLASGRVGRFLNDMASYTLGKNRKDVVNNAHEGYAKEHGVTGADAFAAIVRMTEDAWRTINRGCMEMDDPAMLPAVRLAVVDLTRSVEIMYVGGRRDAYTFGSMHPQGSRHLTIPQARIGLINN</sequence>
<feature type="chain" id="PRO_5023818689" description="Terpene synthase metal-binding domain-containing protein" evidence="1">
    <location>
        <begin position="17"/>
        <end position="150"/>
    </location>
</feature>
<dbReference type="InterPro" id="IPR005630">
    <property type="entry name" value="Terpene_synthase_metal-bd"/>
</dbReference>
<gene>
    <name evidence="3" type="ORF">EJB05_06535</name>
</gene>
<feature type="non-terminal residue" evidence="3">
    <location>
        <position position="1"/>
    </location>
</feature>
<evidence type="ECO:0000259" key="2">
    <source>
        <dbReference type="Pfam" id="PF03936"/>
    </source>
</evidence>
<dbReference type="Pfam" id="PF03936">
    <property type="entry name" value="Terpene_synth_C"/>
    <property type="match status" value="1"/>
</dbReference>
<name>A0A5J9WFZ1_9POAL</name>
<dbReference type="AlphaFoldDB" id="A0A5J9WFZ1"/>
<organism evidence="3 4">
    <name type="scientific">Eragrostis curvula</name>
    <name type="common">weeping love grass</name>
    <dbReference type="NCBI Taxonomy" id="38414"/>
    <lineage>
        <taxon>Eukaryota</taxon>
        <taxon>Viridiplantae</taxon>
        <taxon>Streptophyta</taxon>
        <taxon>Embryophyta</taxon>
        <taxon>Tracheophyta</taxon>
        <taxon>Spermatophyta</taxon>
        <taxon>Magnoliopsida</taxon>
        <taxon>Liliopsida</taxon>
        <taxon>Poales</taxon>
        <taxon>Poaceae</taxon>
        <taxon>PACMAD clade</taxon>
        <taxon>Chloridoideae</taxon>
        <taxon>Eragrostideae</taxon>
        <taxon>Eragrostidinae</taxon>
        <taxon>Eragrostis</taxon>
    </lineage>
</organism>
<dbReference type="GO" id="GO:0010333">
    <property type="term" value="F:terpene synthase activity"/>
    <property type="evidence" value="ECO:0007669"/>
    <property type="project" value="InterPro"/>
</dbReference>
<accession>A0A5J9WFZ1</accession>
<comment type="caution">
    <text evidence="3">The sequence shown here is derived from an EMBL/GenBank/DDBJ whole genome shotgun (WGS) entry which is preliminary data.</text>
</comment>
<feature type="signal peptide" evidence="1">
    <location>
        <begin position="1"/>
        <end position="16"/>
    </location>
</feature>
<dbReference type="OrthoDB" id="686639at2759"/>
<proteinExistence type="predicted"/>